<name>A0ABS2D5Z9_9SPHN</name>
<dbReference type="EMBL" id="JAFEMC010000002">
    <property type="protein sequence ID" value="MBM6576350.1"/>
    <property type="molecule type" value="Genomic_DNA"/>
</dbReference>
<sequence>MIEFIQDYVTKSLPPETFKDGEKVERSPESELYLVQLGVAGYVHDGRLVDQDYQPLVRKPAVVVVTSDRRLADTGRAGEMLGLDAPQRATSGPGNAVVFSGQPDSTTLGGTEFEQLRSDFAAVHSQFEQYRTGSTEEMDRLKGLIDAGNDAFREMNNSHVEDKERLTSERDEAIRERNEAKSYADDLGARITQLEADLAAATAPPPPDDSALTAAPAQRRGK</sequence>
<feature type="compositionally biased region" description="Low complexity" evidence="2">
    <location>
        <begin position="209"/>
        <end position="222"/>
    </location>
</feature>
<keyword evidence="1" id="KW-0175">Coiled coil</keyword>
<proteinExistence type="predicted"/>
<feature type="region of interest" description="Disordered" evidence="2">
    <location>
        <begin position="199"/>
        <end position="222"/>
    </location>
</feature>
<dbReference type="Proteomes" id="UP000763641">
    <property type="component" value="Unassembled WGS sequence"/>
</dbReference>
<evidence type="ECO:0000256" key="1">
    <source>
        <dbReference type="SAM" id="Coils"/>
    </source>
</evidence>
<gene>
    <name evidence="3" type="ORF">ILT43_08190</name>
</gene>
<organism evidence="3 4">
    <name type="scientific">Sphingomonas longa</name>
    <dbReference type="NCBI Taxonomy" id="2778730"/>
    <lineage>
        <taxon>Bacteria</taxon>
        <taxon>Pseudomonadati</taxon>
        <taxon>Pseudomonadota</taxon>
        <taxon>Alphaproteobacteria</taxon>
        <taxon>Sphingomonadales</taxon>
        <taxon>Sphingomonadaceae</taxon>
        <taxon>Sphingomonas</taxon>
    </lineage>
</organism>
<dbReference type="RefSeq" id="WP_204198153.1">
    <property type="nucleotide sequence ID" value="NZ_JAFEMC010000002.1"/>
</dbReference>
<keyword evidence="4" id="KW-1185">Reference proteome</keyword>
<evidence type="ECO:0000313" key="3">
    <source>
        <dbReference type="EMBL" id="MBM6576350.1"/>
    </source>
</evidence>
<protein>
    <submittedName>
        <fullName evidence="3">Uncharacterized protein</fullName>
    </submittedName>
</protein>
<evidence type="ECO:0000256" key="2">
    <source>
        <dbReference type="SAM" id="MobiDB-lite"/>
    </source>
</evidence>
<comment type="caution">
    <text evidence="3">The sequence shown here is derived from an EMBL/GenBank/DDBJ whole genome shotgun (WGS) entry which is preliminary data.</text>
</comment>
<evidence type="ECO:0000313" key="4">
    <source>
        <dbReference type="Proteomes" id="UP000763641"/>
    </source>
</evidence>
<feature type="coiled-coil region" evidence="1">
    <location>
        <begin position="156"/>
        <end position="183"/>
    </location>
</feature>
<accession>A0ABS2D5Z9</accession>
<reference evidence="3 4" key="1">
    <citation type="submission" date="2020-12" db="EMBL/GenBank/DDBJ databases">
        <title>Sphingomonas sp.</title>
        <authorList>
            <person name="Kim M.K."/>
        </authorList>
    </citation>
    <scope>NUCLEOTIDE SEQUENCE [LARGE SCALE GENOMIC DNA]</scope>
    <source>
        <strain evidence="3 4">BT552</strain>
    </source>
</reference>